<keyword evidence="7" id="KW-1133">Transmembrane helix</keyword>
<dbReference type="Gene3D" id="3.30.2010.10">
    <property type="entry name" value="Metalloproteases ('zincins'), catalytic domain"/>
    <property type="match status" value="1"/>
</dbReference>
<dbReference type="GO" id="GO:0006508">
    <property type="term" value="P:proteolysis"/>
    <property type="evidence" value="ECO:0007669"/>
    <property type="project" value="UniProtKB-KW"/>
</dbReference>
<comment type="cofactor">
    <cofactor evidence="6">
        <name>Zn(2+)</name>
        <dbReference type="ChEBI" id="CHEBI:29105"/>
    </cofactor>
    <text evidence="6">Binds 1 zinc ion per subunit.</text>
</comment>
<evidence type="ECO:0000256" key="6">
    <source>
        <dbReference type="RuleBase" id="RU003983"/>
    </source>
</evidence>
<evidence type="ECO:0000256" key="5">
    <source>
        <dbReference type="ARBA" id="ARBA00023049"/>
    </source>
</evidence>
<dbReference type="InterPro" id="IPR001915">
    <property type="entry name" value="Peptidase_M48"/>
</dbReference>
<comment type="similarity">
    <text evidence="6">Belongs to the peptidase M48 family.</text>
</comment>
<sequence>MTQVGVLAIGALVWPALVRACWPARAPRTAIAVWHLVTAGVAAAVVGLFPPALCAVLVLLLWGYGHRARGRRRHLRLLRLVARRSADGSLVVDHPGRLVYCLPGRAGGVVISAGALAALSAAELSAVLAHERAHLRERHDLALLPFAALGRLAPGAHAAVATLVEMCADDQAVRRHGRRAVRAALRRIAGGIPPQMGLAAASTGIPARLRRLDLPPRVLPVWVRALLLMSAVLYAFAPVASTYYGL</sequence>
<evidence type="ECO:0000256" key="2">
    <source>
        <dbReference type="ARBA" id="ARBA00022723"/>
    </source>
</evidence>
<keyword evidence="5 6" id="KW-0482">Metalloprotease</keyword>
<accession>A0A8J4DTM4</accession>
<protein>
    <recommendedName>
        <fullName evidence="8">Peptidase M48 domain-containing protein</fullName>
    </recommendedName>
</protein>
<keyword evidence="1 6" id="KW-0645">Protease</keyword>
<dbReference type="GO" id="GO:0004222">
    <property type="term" value="F:metalloendopeptidase activity"/>
    <property type="evidence" value="ECO:0007669"/>
    <property type="project" value="InterPro"/>
</dbReference>
<keyword evidence="7" id="KW-0812">Transmembrane</keyword>
<dbReference type="RefSeq" id="WP_203902924.1">
    <property type="nucleotide sequence ID" value="NZ_BOPF01000028.1"/>
</dbReference>
<evidence type="ECO:0000313" key="9">
    <source>
        <dbReference type="EMBL" id="GIJ49451.1"/>
    </source>
</evidence>
<keyword evidence="10" id="KW-1185">Reference proteome</keyword>
<dbReference type="EMBL" id="BOPF01000028">
    <property type="protein sequence ID" value="GIJ49451.1"/>
    <property type="molecule type" value="Genomic_DNA"/>
</dbReference>
<keyword evidence="4 6" id="KW-0862">Zinc</keyword>
<keyword evidence="7" id="KW-0472">Membrane</keyword>
<evidence type="ECO:0000256" key="7">
    <source>
        <dbReference type="SAM" id="Phobius"/>
    </source>
</evidence>
<comment type="caution">
    <text evidence="9">The sequence shown here is derived from an EMBL/GenBank/DDBJ whole genome shotgun (WGS) entry which is preliminary data.</text>
</comment>
<name>A0A8J4DTM4_9ACTN</name>
<dbReference type="AlphaFoldDB" id="A0A8J4DTM4"/>
<gene>
    <name evidence="9" type="ORF">Val02_63370</name>
</gene>
<feature type="transmembrane region" description="Helical" evidence="7">
    <location>
        <begin position="218"/>
        <end position="237"/>
    </location>
</feature>
<dbReference type="Proteomes" id="UP000619260">
    <property type="component" value="Unassembled WGS sequence"/>
</dbReference>
<keyword evidence="3 6" id="KW-0378">Hydrolase</keyword>
<feature type="domain" description="Peptidase M48" evidence="8">
    <location>
        <begin position="104"/>
        <end position="152"/>
    </location>
</feature>
<evidence type="ECO:0000256" key="1">
    <source>
        <dbReference type="ARBA" id="ARBA00022670"/>
    </source>
</evidence>
<reference evidence="9" key="1">
    <citation type="submission" date="2021-01" db="EMBL/GenBank/DDBJ databases">
        <title>Whole genome shotgun sequence of Virgisporangium aliadipatigenens NBRC 105644.</title>
        <authorList>
            <person name="Komaki H."/>
            <person name="Tamura T."/>
        </authorList>
    </citation>
    <scope>NUCLEOTIDE SEQUENCE</scope>
    <source>
        <strain evidence="9">NBRC 105644</strain>
    </source>
</reference>
<keyword evidence="2" id="KW-0479">Metal-binding</keyword>
<organism evidence="9 10">
    <name type="scientific">Virgisporangium aliadipatigenens</name>
    <dbReference type="NCBI Taxonomy" id="741659"/>
    <lineage>
        <taxon>Bacteria</taxon>
        <taxon>Bacillati</taxon>
        <taxon>Actinomycetota</taxon>
        <taxon>Actinomycetes</taxon>
        <taxon>Micromonosporales</taxon>
        <taxon>Micromonosporaceae</taxon>
        <taxon>Virgisporangium</taxon>
    </lineage>
</organism>
<evidence type="ECO:0000256" key="3">
    <source>
        <dbReference type="ARBA" id="ARBA00022801"/>
    </source>
</evidence>
<evidence type="ECO:0000313" key="10">
    <source>
        <dbReference type="Proteomes" id="UP000619260"/>
    </source>
</evidence>
<feature type="transmembrane region" description="Helical" evidence="7">
    <location>
        <begin position="36"/>
        <end position="64"/>
    </location>
</feature>
<dbReference type="Pfam" id="PF01435">
    <property type="entry name" value="Peptidase_M48"/>
    <property type="match status" value="1"/>
</dbReference>
<proteinExistence type="inferred from homology"/>
<evidence type="ECO:0000256" key="4">
    <source>
        <dbReference type="ARBA" id="ARBA00022833"/>
    </source>
</evidence>
<evidence type="ECO:0000259" key="8">
    <source>
        <dbReference type="Pfam" id="PF01435"/>
    </source>
</evidence>
<dbReference type="GO" id="GO:0046872">
    <property type="term" value="F:metal ion binding"/>
    <property type="evidence" value="ECO:0007669"/>
    <property type="project" value="UniProtKB-KW"/>
</dbReference>